<protein>
    <recommendedName>
        <fullName evidence="4">GcrA cell cycle regulator</fullName>
    </recommendedName>
</protein>
<keyword evidence="3" id="KW-1185">Reference proteome</keyword>
<dbReference type="Proteomes" id="UP001549119">
    <property type="component" value="Unassembled WGS sequence"/>
</dbReference>
<comment type="caution">
    <text evidence="2">The sequence shown here is derived from an EMBL/GenBank/DDBJ whole genome shotgun (WGS) entry which is preliminary data.</text>
</comment>
<dbReference type="EMBL" id="JBEPNW010000002">
    <property type="protein sequence ID" value="MET3868630.1"/>
    <property type="molecule type" value="Genomic_DNA"/>
</dbReference>
<evidence type="ECO:0000256" key="1">
    <source>
        <dbReference type="SAM" id="MobiDB-lite"/>
    </source>
</evidence>
<evidence type="ECO:0008006" key="4">
    <source>
        <dbReference type="Google" id="ProtNLM"/>
    </source>
</evidence>
<accession>A0ABV2NQ54</accession>
<name>A0ABV2NQ54_9HYPH</name>
<reference evidence="2 3" key="1">
    <citation type="submission" date="2024-06" db="EMBL/GenBank/DDBJ databases">
        <title>Genomics of switchgrass bacterial isolates.</title>
        <authorList>
            <person name="Shade A."/>
        </authorList>
    </citation>
    <scope>NUCLEOTIDE SEQUENCE [LARGE SCALE GENOMIC DNA]</scope>
    <source>
        <strain evidence="2 3">PvP084</strain>
    </source>
</reference>
<gene>
    <name evidence="2" type="ORF">ABIC20_005939</name>
</gene>
<evidence type="ECO:0000313" key="2">
    <source>
        <dbReference type="EMBL" id="MET3868630.1"/>
    </source>
</evidence>
<proteinExistence type="predicted"/>
<sequence length="91" mass="10129">MAARARRQPAPEPAPAAVPVQPDFGTYRLEQLGSCQCRFPCSSRGTDHRFCGKPAVQHHPNRPAVWCADHRQVVFEAWRPGGQVLRRAGRA</sequence>
<feature type="region of interest" description="Disordered" evidence="1">
    <location>
        <begin position="1"/>
        <end position="21"/>
    </location>
</feature>
<organism evidence="2 3">
    <name type="scientific">Methylobacterium radiotolerans</name>
    <dbReference type="NCBI Taxonomy" id="31998"/>
    <lineage>
        <taxon>Bacteria</taxon>
        <taxon>Pseudomonadati</taxon>
        <taxon>Pseudomonadota</taxon>
        <taxon>Alphaproteobacteria</taxon>
        <taxon>Hyphomicrobiales</taxon>
        <taxon>Methylobacteriaceae</taxon>
        <taxon>Methylobacterium</taxon>
    </lineage>
</organism>
<evidence type="ECO:0000313" key="3">
    <source>
        <dbReference type="Proteomes" id="UP001549119"/>
    </source>
</evidence>